<gene>
    <name evidence="5" type="ORF">GCM10023213_47630</name>
</gene>
<dbReference type="RefSeq" id="WP_345738929.1">
    <property type="nucleotide sequence ID" value="NZ_BAABIA010000015.1"/>
</dbReference>
<organism evidence="5 6">
    <name type="scientific">Prosthecobacter algae</name>
    <dbReference type="NCBI Taxonomy" id="1144682"/>
    <lineage>
        <taxon>Bacteria</taxon>
        <taxon>Pseudomonadati</taxon>
        <taxon>Verrucomicrobiota</taxon>
        <taxon>Verrucomicrobiia</taxon>
        <taxon>Verrucomicrobiales</taxon>
        <taxon>Verrucomicrobiaceae</taxon>
        <taxon>Prosthecobacter</taxon>
    </lineage>
</organism>
<dbReference type="PANTHER" id="PTHR31250:SF27">
    <property type="entry name" value="IQ DOMAIN-CONTAINING PROTEIN IQM5"/>
    <property type="match status" value="1"/>
</dbReference>
<feature type="compositionally biased region" description="Polar residues" evidence="4">
    <location>
        <begin position="1"/>
        <end position="29"/>
    </location>
</feature>
<dbReference type="EMBL" id="BAABIA010000015">
    <property type="protein sequence ID" value="GAA5149645.1"/>
    <property type="molecule type" value="Genomic_DNA"/>
</dbReference>
<feature type="region of interest" description="Disordered" evidence="4">
    <location>
        <begin position="1"/>
        <end position="36"/>
    </location>
</feature>
<evidence type="ECO:0000256" key="3">
    <source>
        <dbReference type="SAM" id="Coils"/>
    </source>
</evidence>
<evidence type="ECO:0000313" key="6">
    <source>
        <dbReference type="Proteomes" id="UP001499852"/>
    </source>
</evidence>
<protein>
    <recommendedName>
        <fullName evidence="7">DUF3945 domain-containing protein</fullName>
    </recommendedName>
</protein>
<keyword evidence="6" id="KW-1185">Reference proteome</keyword>
<evidence type="ECO:0000256" key="4">
    <source>
        <dbReference type="SAM" id="MobiDB-lite"/>
    </source>
</evidence>
<comment type="caution">
    <text evidence="5">The sequence shown here is derived from an EMBL/GenBank/DDBJ whole genome shotgun (WGS) entry which is preliminary data.</text>
</comment>
<proteinExistence type="predicted"/>
<evidence type="ECO:0000256" key="1">
    <source>
        <dbReference type="ARBA" id="ARBA00004496"/>
    </source>
</evidence>
<keyword evidence="2" id="KW-0963">Cytoplasm</keyword>
<dbReference type="InterPro" id="IPR044159">
    <property type="entry name" value="IQM"/>
</dbReference>
<keyword evidence="3" id="KW-0175">Coiled coil</keyword>
<reference evidence="6" key="1">
    <citation type="journal article" date="2019" name="Int. J. Syst. Evol. Microbiol.">
        <title>The Global Catalogue of Microorganisms (GCM) 10K type strain sequencing project: providing services to taxonomists for standard genome sequencing and annotation.</title>
        <authorList>
            <consortium name="The Broad Institute Genomics Platform"/>
            <consortium name="The Broad Institute Genome Sequencing Center for Infectious Disease"/>
            <person name="Wu L."/>
            <person name="Ma J."/>
        </authorList>
    </citation>
    <scope>NUCLEOTIDE SEQUENCE [LARGE SCALE GENOMIC DNA]</scope>
    <source>
        <strain evidence="6">JCM 18053</strain>
    </source>
</reference>
<accession>A0ABP9PTR0</accession>
<dbReference type="Proteomes" id="UP001499852">
    <property type="component" value="Unassembled WGS sequence"/>
</dbReference>
<name>A0ABP9PTR0_9BACT</name>
<dbReference type="PANTHER" id="PTHR31250">
    <property type="entry name" value="IQ DOMAIN-CONTAINING PROTEIN IQM3"/>
    <property type="match status" value="1"/>
</dbReference>
<sequence length="474" mass="53074">MKLNLVPSQTSSTNLTQGTDNQEKTSQLGNSGGERLFSNAKYFDSSGLLMPTQMKQQSTKEQVFEKLEQKLGQKAKLDPSTKLETKQLPDYYKNEEEIVEFRGAPENWEKMLQNEMGNETPKLDILRTRYMDTEEMGKHEIFFKDGKLVNNEGVEIDTTAKEKIVSNKNDERTETVESGPTGIGTQLAAGRGKHIFAVSDKGTVRSVDPWAAKQISDNAGEDWDQTSLDFVNHSSLVKGGSVAGAGELVIKQGELHQVSDSSGHYQPNNNMVAQTLKHFEHQGVDLSQVDVKLVGKGEGQTPIFMSSEEFLLRNQDQSVPSKNDIKSLKAELKGLEKEERNIRKNGFEGGLEKIETRKNEIKMQLELTRNDPNLTEKKIRFEKQQFKNELLVKVGQFNFRQAYSIPTKHSDVSPSQEKNQVSEKLETFSQKAKTLLGGLGEGSRNLGKFSPGSIDRSHMLGMLGTKMKLIDINK</sequence>
<feature type="coiled-coil region" evidence="3">
    <location>
        <begin position="325"/>
        <end position="371"/>
    </location>
</feature>
<evidence type="ECO:0008006" key="7">
    <source>
        <dbReference type="Google" id="ProtNLM"/>
    </source>
</evidence>
<evidence type="ECO:0000256" key="2">
    <source>
        <dbReference type="ARBA" id="ARBA00022490"/>
    </source>
</evidence>
<comment type="subcellular location">
    <subcellularLocation>
        <location evidence="1">Cytoplasm</location>
    </subcellularLocation>
</comment>
<evidence type="ECO:0000313" key="5">
    <source>
        <dbReference type="EMBL" id="GAA5149645.1"/>
    </source>
</evidence>